<proteinExistence type="predicted"/>
<evidence type="ECO:0000313" key="2">
    <source>
        <dbReference type="Proteomes" id="UP000502297"/>
    </source>
</evidence>
<evidence type="ECO:0000313" key="1">
    <source>
        <dbReference type="EMBL" id="QIO06774.1"/>
    </source>
</evidence>
<gene>
    <name evidence="1" type="ORF">G8E00_12890</name>
</gene>
<name>A0A6G8RY34_9GAMM</name>
<protein>
    <submittedName>
        <fullName evidence="1">Uncharacterized protein</fullName>
    </submittedName>
</protein>
<accession>A0A6G8RY34</accession>
<keyword evidence="2" id="KW-1185">Reference proteome</keyword>
<dbReference type="RefSeq" id="WP_166225178.1">
    <property type="nucleotide sequence ID" value="NZ_CP049801.1"/>
</dbReference>
<dbReference type="EMBL" id="CP049801">
    <property type="protein sequence ID" value="QIO06774.1"/>
    <property type="molecule type" value="Genomic_DNA"/>
</dbReference>
<dbReference type="Proteomes" id="UP000502297">
    <property type="component" value="Chromosome"/>
</dbReference>
<dbReference type="AlphaFoldDB" id="A0A6G8RY34"/>
<reference evidence="1 2" key="1">
    <citation type="submission" date="2020-03" db="EMBL/GenBank/DDBJ databases">
        <authorList>
            <person name="Zhu W."/>
        </authorList>
    </citation>
    <scope>NUCLEOTIDE SEQUENCE [LARGE SCALE GENOMIC DNA]</scope>
    <source>
        <strain evidence="1 2">323-1</strain>
    </source>
</reference>
<organism evidence="1 2">
    <name type="scientific">Acinetobacter shaoyimingii</name>
    <dbReference type="NCBI Taxonomy" id="2715164"/>
    <lineage>
        <taxon>Bacteria</taxon>
        <taxon>Pseudomonadati</taxon>
        <taxon>Pseudomonadota</taxon>
        <taxon>Gammaproteobacteria</taxon>
        <taxon>Moraxellales</taxon>
        <taxon>Moraxellaceae</taxon>
        <taxon>Acinetobacter</taxon>
    </lineage>
</organism>
<dbReference type="KEGG" id="asha:G8E00_12890"/>
<sequence length="118" mass="13802">MVTNFEQLSDVELLNIGNALMNQLMDASTRQDYQAHIQDFSKRAKSVLDETQFKIVCGVYQEKNGFFTEREFVALFRRPDSVAFIWKQHYSKVEGDYVAEMVMIIEDGEYKVDHAFVF</sequence>